<feature type="transmembrane region" description="Helical" evidence="2">
    <location>
        <begin position="90"/>
        <end position="110"/>
    </location>
</feature>
<keyword evidence="6" id="KW-1185">Reference proteome</keyword>
<evidence type="ECO:0000256" key="2">
    <source>
        <dbReference type="SAM" id="Phobius"/>
    </source>
</evidence>
<evidence type="ECO:0000259" key="3">
    <source>
        <dbReference type="Pfam" id="PF01757"/>
    </source>
</evidence>
<evidence type="ECO:0000313" key="5">
    <source>
        <dbReference type="EMBL" id="MBR7743474.1"/>
    </source>
</evidence>
<dbReference type="Pfam" id="PF01757">
    <property type="entry name" value="Acyl_transf_3"/>
    <property type="match status" value="1"/>
</dbReference>
<keyword evidence="2" id="KW-0812">Transmembrane</keyword>
<feature type="region of interest" description="Disordered" evidence="1">
    <location>
        <begin position="1"/>
        <end position="21"/>
    </location>
</feature>
<keyword evidence="2" id="KW-1133">Transmembrane helix</keyword>
<dbReference type="PANTHER" id="PTHR23028:SF53">
    <property type="entry name" value="ACYL_TRANSF_3 DOMAIN-CONTAINING PROTEIN"/>
    <property type="match status" value="1"/>
</dbReference>
<dbReference type="Pfam" id="PF19040">
    <property type="entry name" value="SGNH"/>
    <property type="match status" value="1"/>
</dbReference>
<feature type="transmembrane region" description="Helical" evidence="2">
    <location>
        <begin position="376"/>
        <end position="398"/>
    </location>
</feature>
<feature type="transmembrane region" description="Helical" evidence="2">
    <location>
        <begin position="307"/>
        <end position="333"/>
    </location>
</feature>
<dbReference type="InterPro" id="IPR050879">
    <property type="entry name" value="Acyltransferase_3"/>
</dbReference>
<feature type="transmembrane region" description="Helical" evidence="2">
    <location>
        <begin position="222"/>
        <end position="240"/>
    </location>
</feature>
<keyword evidence="5" id="KW-0808">Transferase</keyword>
<keyword evidence="5" id="KW-0012">Acyltransferase</keyword>
<dbReference type="PANTHER" id="PTHR23028">
    <property type="entry name" value="ACETYLTRANSFERASE"/>
    <property type="match status" value="1"/>
</dbReference>
<dbReference type="InterPro" id="IPR002656">
    <property type="entry name" value="Acyl_transf_3_dom"/>
</dbReference>
<evidence type="ECO:0000256" key="1">
    <source>
        <dbReference type="SAM" id="MobiDB-lite"/>
    </source>
</evidence>
<keyword evidence="2" id="KW-0472">Membrane</keyword>
<feature type="transmembrane region" description="Helical" evidence="2">
    <location>
        <begin position="49"/>
        <end position="69"/>
    </location>
</feature>
<feature type="transmembrane region" description="Helical" evidence="2">
    <location>
        <begin position="190"/>
        <end position="210"/>
    </location>
</feature>
<feature type="transmembrane region" description="Helical" evidence="2">
    <location>
        <begin position="339"/>
        <end position="356"/>
    </location>
</feature>
<evidence type="ECO:0000313" key="6">
    <source>
        <dbReference type="Proteomes" id="UP000677016"/>
    </source>
</evidence>
<dbReference type="GO" id="GO:0016747">
    <property type="term" value="F:acyltransferase activity, transferring groups other than amino-acyl groups"/>
    <property type="evidence" value="ECO:0007669"/>
    <property type="project" value="InterPro"/>
</dbReference>
<proteinExistence type="predicted"/>
<protein>
    <submittedName>
        <fullName evidence="5">Acyltransferase</fullName>
    </submittedName>
</protein>
<feature type="transmembrane region" description="Helical" evidence="2">
    <location>
        <begin position="162"/>
        <end position="178"/>
    </location>
</feature>
<dbReference type="GO" id="GO:0009103">
    <property type="term" value="P:lipopolysaccharide biosynthetic process"/>
    <property type="evidence" value="ECO:0007669"/>
    <property type="project" value="TreeGrafter"/>
</dbReference>
<gene>
    <name evidence="5" type="ORF">KC207_09260</name>
</gene>
<feature type="transmembrane region" description="Helical" evidence="2">
    <location>
        <begin position="272"/>
        <end position="295"/>
    </location>
</feature>
<dbReference type="Proteomes" id="UP000677016">
    <property type="component" value="Unassembled WGS sequence"/>
</dbReference>
<feature type="transmembrane region" description="Helical" evidence="2">
    <location>
        <begin position="247"/>
        <end position="266"/>
    </location>
</feature>
<evidence type="ECO:0000259" key="4">
    <source>
        <dbReference type="Pfam" id="PF19040"/>
    </source>
</evidence>
<feature type="domain" description="SGNH" evidence="4">
    <location>
        <begin position="468"/>
        <end position="691"/>
    </location>
</feature>
<accession>A0A941D7E2</accession>
<dbReference type="AlphaFoldDB" id="A0A941D7E2"/>
<dbReference type="InterPro" id="IPR043968">
    <property type="entry name" value="SGNH"/>
</dbReference>
<dbReference type="RefSeq" id="WP_211602732.1">
    <property type="nucleotide sequence ID" value="NZ_JAGSNF010000012.1"/>
</dbReference>
<sequence>MTSTDTATREETPSAHVGPRFRPDIEGMRAIAIGLVVVYHAGVSRLPGGFVGVDVFFVISGFLITGLLVREVTTTGRVSLARFYARRAKRLLPATGLVLIVTVLLTWLTVSAVRWREFGVDVVSAATYVVNWRLAARSVDYLAEDVGASPVQHFWSLAVEEQFYIVWPLLLVAIAWLLRRRPGLRPRRVMAVGIAAVIVPSFAYSVYLTSANPATAFFVTPTRLWELGIGAFVAIGATLWTRVPRVAAIVLGWAGFVAVVGSGFLLTTEVAWPGYAALVPTLGTAAMIVAGYTSGRAGVAGLLSWRPAVWVGGISYSLYLWHWPLIVAATAYWGELSGWWGLVVMAVAVVPSWLSLKLIENPIRFAPALSRSNRLALSVGGNFTAVGVVAGLVLVLLVPSTSAPAVTGGASGSGVSGAGALSGTSAPAGTVDSLAEVEGYVPSVVDAEDDVPPYPEECQVDQVSPDPVVCEWGDTEGDLTVALVGDSKAMQYYSPLDAIAKDEGWRIVSMTKSACGFHDGMQVASGEPYTSCAEWNDAVVENLLDLSPDVLVTSERINDALTDPTDVTTRSVDAMVEAMTRQWTTVTEAGIPMVVIADNPSPGDVSPVYECIADNDGDLAACTFDRERGTADSGAAAQLPAARAVEGVRVVDVRDAICPRSRCVPVIGGVLVYRQTSHITDTYARSMQATLAAALVPQVEAATEDAEGS</sequence>
<reference evidence="5" key="1">
    <citation type="submission" date="2021-04" db="EMBL/GenBank/DDBJ databases">
        <title>Phycicoccus avicenniae sp. nov., a novel endophytic actinomycetes isolated from branch of Avicennia mariana.</title>
        <authorList>
            <person name="Tuo L."/>
        </authorList>
    </citation>
    <scope>NUCLEOTIDE SEQUENCE</scope>
    <source>
        <strain evidence="5">BSK3Z-2</strain>
    </source>
</reference>
<dbReference type="GO" id="GO:0016020">
    <property type="term" value="C:membrane"/>
    <property type="evidence" value="ECO:0007669"/>
    <property type="project" value="TreeGrafter"/>
</dbReference>
<dbReference type="EMBL" id="JAGSNF010000012">
    <property type="protein sequence ID" value="MBR7743474.1"/>
    <property type="molecule type" value="Genomic_DNA"/>
</dbReference>
<name>A0A941D7E2_9MICO</name>
<comment type="caution">
    <text evidence="5">The sequence shown here is derived from an EMBL/GenBank/DDBJ whole genome shotgun (WGS) entry which is preliminary data.</text>
</comment>
<feature type="domain" description="Acyltransferase 3" evidence="3">
    <location>
        <begin position="24"/>
        <end position="353"/>
    </location>
</feature>
<organism evidence="5 6">
    <name type="scientific">Phycicoccus avicenniae</name>
    <dbReference type="NCBI Taxonomy" id="2828860"/>
    <lineage>
        <taxon>Bacteria</taxon>
        <taxon>Bacillati</taxon>
        <taxon>Actinomycetota</taxon>
        <taxon>Actinomycetes</taxon>
        <taxon>Micrococcales</taxon>
        <taxon>Intrasporangiaceae</taxon>
        <taxon>Phycicoccus</taxon>
    </lineage>
</organism>